<sequence>MRSRIKNQVALGHTYASCTLRLLGAATPSLSRASLTPESGSRSLHAHSSGSAQSSTMMAVISDPRCRPNPYVCRNATYRVLAVHKQWW</sequence>
<dbReference type="AlphaFoldDB" id="A0A067N0G6"/>
<dbReference type="InParanoid" id="A0A067N0G6"/>
<reference evidence="3" key="1">
    <citation type="journal article" date="2014" name="Proc. Natl. Acad. Sci. U.S.A.">
        <title>Extensive sampling of basidiomycete genomes demonstrates inadequacy of the white-rot/brown-rot paradigm for wood decay fungi.</title>
        <authorList>
            <person name="Riley R."/>
            <person name="Salamov A.A."/>
            <person name="Brown D.W."/>
            <person name="Nagy L.G."/>
            <person name="Floudas D."/>
            <person name="Held B.W."/>
            <person name="Levasseur A."/>
            <person name="Lombard V."/>
            <person name="Morin E."/>
            <person name="Otillar R."/>
            <person name="Lindquist E.A."/>
            <person name="Sun H."/>
            <person name="LaButti K.M."/>
            <person name="Schmutz J."/>
            <person name="Jabbour D."/>
            <person name="Luo H."/>
            <person name="Baker S.E."/>
            <person name="Pisabarro A.G."/>
            <person name="Walton J.D."/>
            <person name="Blanchette R.A."/>
            <person name="Henrissat B."/>
            <person name="Martin F."/>
            <person name="Cullen D."/>
            <person name="Hibbett D.S."/>
            <person name="Grigoriev I.V."/>
        </authorList>
    </citation>
    <scope>NUCLEOTIDE SEQUENCE [LARGE SCALE GENOMIC DNA]</scope>
    <source>
        <strain evidence="3">FD-172 SS1</strain>
    </source>
</reference>
<evidence type="ECO:0000313" key="3">
    <source>
        <dbReference type="Proteomes" id="UP000027195"/>
    </source>
</evidence>
<organism evidence="2 3">
    <name type="scientific">Botryobasidium botryosum (strain FD-172 SS1)</name>
    <dbReference type="NCBI Taxonomy" id="930990"/>
    <lineage>
        <taxon>Eukaryota</taxon>
        <taxon>Fungi</taxon>
        <taxon>Dikarya</taxon>
        <taxon>Basidiomycota</taxon>
        <taxon>Agaricomycotina</taxon>
        <taxon>Agaricomycetes</taxon>
        <taxon>Cantharellales</taxon>
        <taxon>Botryobasidiaceae</taxon>
        <taxon>Botryobasidium</taxon>
    </lineage>
</organism>
<name>A0A067N0G6_BOTB1</name>
<keyword evidence="3" id="KW-1185">Reference proteome</keyword>
<dbReference type="EMBL" id="KL198023">
    <property type="protein sequence ID" value="KDQ17662.1"/>
    <property type="molecule type" value="Genomic_DNA"/>
</dbReference>
<proteinExistence type="predicted"/>
<evidence type="ECO:0000313" key="2">
    <source>
        <dbReference type="EMBL" id="KDQ17662.1"/>
    </source>
</evidence>
<dbReference type="HOGENOM" id="CLU_2468760_0_0_1"/>
<accession>A0A067N0G6</accession>
<gene>
    <name evidence="2" type="ORF">BOTBODRAFT_29828</name>
</gene>
<protein>
    <submittedName>
        <fullName evidence="2">Uncharacterized protein</fullName>
    </submittedName>
</protein>
<dbReference type="Proteomes" id="UP000027195">
    <property type="component" value="Unassembled WGS sequence"/>
</dbReference>
<feature type="region of interest" description="Disordered" evidence="1">
    <location>
        <begin position="33"/>
        <end position="56"/>
    </location>
</feature>
<evidence type="ECO:0000256" key="1">
    <source>
        <dbReference type="SAM" id="MobiDB-lite"/>
    </source>
</evidence>